<keyword evidence="5" id="KW-0762">Sugar transport</keyword>
<dbReference type="InterPro" id="IPR047984">
    <property type="entry name" value="XylE-like"/>
</dbReference>
<dbReference type="AlphaFoldDB" id="A0A015SYW3"/>
<protein>
    <submittedName>
        <fullName evidence="12">MFS transporter, sugar porter family protein</fullName>
    </submittedName>
</protein>
<feature type="transmembrane region" description="Helical" evidence="10">
    <location>
        <begin position="418"/>
        <end position="438"/>
    </location>
</feature>
<sequence>MKQTRGYLLLICIVSAMGGLLFGYDWVVIGGAKIFYEPFFGIENSAALRGWAMSSALIGCLAGALLSGIWSDKYGRKKMLVIASFLFALSAWGTGAVDHFSYFIFYRIVGGLGIGIASNISPVYIAEVSPAHVRGKFVSLNQLTIVLGILLAQLANWQIGEYYTQGSDILSETSVQWAWRWMFWAELIPAGIFFLLSFIIPESPRWLATVHQQEKAQKTLTRIGGETYARQTLEELNQLTQSQGNRQNNEWKSVFRPEMRKVLIIGIVLAIFQQWCGINVIFNYAHEIFSSAGYAVSDVLMNIVVTGITNVIFTFVAIYTVDKWGRRTLMLIGSAGLALIYLILGTCYFLDVNGLPMLLLVVLAIACYAMSLAPVVWVVLSEIFPVKIRGMAIAISTFFLWVACFILTYTFPVLNESIGAEGTFWLYGGICLAGFLFIRQNLPETKGKTLEEIEKELIK</sequence>
<evidence type="ECO:0000256" key="7">
    <source>
        <dbReference type="ARBA" id="ARBA00022989"/>
    </source>
</evidence>
<evidence type="ECO:0000313" key="13">
    <source>
        <dbReference type="Proteomes" id="UP000020529"/>
    </source>
</evidence>
<dbReference type="EMBL" id="JGCY01000238">
    <property type="protein sequence ID" value="EXY75437.1"/>
    <property type="molecule type" value="Genomic_DNA"/>
</dbReference>
<dbReference type="InterPro" id="IPR036259">
    <property type="entry name" value="MFS_trans_sf"/>
</dbReference>
<feature type="transmembrane region" description="Helical" evidence="10">
    <location>
        <begin position="7"/>
        <end position="27"/>
    </location>
</feature>
<name>A0A015SYW3_BACFG</name>
<evidence type="ECO:0000256" key="2">
    <source>
        <dbReference type="ARBA" id="ARBA00010992"/>
    </source>
</evidence>
<feature type="transmembrane region" description="Helical" evidence="10">
    <location>
        <begin position="328"/>
        <end position="351"/>
    </location>
</feature>
<feature type="transmembrane region" description="Helical" evidence="10">
    <location>
        <begin position="79"/>
        <end position="97"/>
    </location>
</feature>
<dbReference type="CDD" id="cd17359">
    <property type="entry name" value="MFS_XylE_like"/>
    <property type="match status" value="1"/>
</dbReference>
<evidence type="ECO:0000256" key="5">
    <source>
        <dbReference type="ARBA" id="ARBA00022597"/>
    </source>
</evidence>
<comment type="similarity">
    <text evidence="2 9">Belongs to the major facilitator superfamily. Sugar transporter (TC 2.A.1.1) family.</text>
</comment>
<evidence type="ECO:0000259" key="11">
    <source>
        <dbReference type="PROSITE" id="PS50850"/>
    </source>
</evidence>
<keyword evidence="8 10" id="KW-0472">Membrane</keyword>
<keyword evidence="7 10" id="KW-1133">Transmembrane helix</keyword>
<dbReference type="GO" id="GO:0005886">
    <property type="term" value="C:plasma membrane"/>
    <property type="evidence" value="ECO:0007669"/>
    <property type="project" value="UniProtKB-SubCell"/>
</dbReference>
<keyword evidence="3 9" id="KW-0813">Transport</keyword>
<feature type="domain" description="Major facilitator superfamily (MFS) profile" evidence="11">
    <location>
        <begin position="11"/>
        <end position="446"/>
    </location>
</feature>
<dbReference type="SUPFAM" id="SSF103473">
    <property type="entry name" value="MFS general substrate transporter"/>
    <property type="match status" value="1"/>
</dbReference>
<gene>
    <name evidence="12" type="ORF">M124_0779</name>
</gene>
<dbReference type="PATRIC" id="fig|1339315.3.peg.1579"/>
<evidence type="ECO:0000256" key="10">
    <source>
        <dbReference type="SAM" id="Phobius"/>
    </source>
</evidence>
<proteinExistence type="inferred from homology"/>
<dbReference type="InterPro" id="IPR003663">
    <property type="entry name" value="Sugar/inositol_transpt"/>
</dbReference>
<feature type="transmembrane region" description="Helical" evidence="10">
    <location>
        <begin position="103"/>
        <end position="125"/>
    </location>
</feature>
<evidence type="ECO:0000256" key="9">
    <source>
        <dbReference type="RuleBase" id="RU003346"/>
    </source>
</evidence>
<evidence type="ECO:0000256" key="4">
    <source>
        <dbReference type="ARBA" id="ARBA00022475"/>
    </source>
</evidence>
<feature type="transmembrane region" description="Helical" evidence="10">
    <location>
        <begin position="47"/>
        <end position="67"/>
    </location>
</feature>
<feature type="transmembrane region" description="Helical" evidence="10">
    <location>
        <begin position="299"/>
        <end position="321"/>
    </location>
</feature>
<comment type="subcellular location">
    <subcellularLocation>
        <location evidence="1">Cell membrane</location>
        <topology evidence="1">Multi-pass membrane protein</topology>
    </subcellularLocation>
</comment>
<feature type="transmembrane region" description="Helical" evidence="10">
    <location>
        <begin position="137"/>
        <end position="159"/>
    </location>
</feature>
<dbReference type="GO" id="GO:0022857">
    <property type="term" value="F:transmembrane transporter activity"/>
    <property type="evidence" value="ECO:0007669"/>
    <property type="project" value="InterPro"/>
</dbReference>
<dbReference type="RefSeq" id="WP_008769521.1">
    <property type="nucleotide sequence ID" value="NZ_JGCY01000238.1"/>
</dbReference>
<dbReference type="Pfam" id="PF00083">
    <property type="entry name" value="Sugar_tr"/>
    <property type="match status" value="1"/>
</dbReference>
<dbReference type="FunFam" id="1.20.1250.20:FF:000122">
    <property type="entry name" value="D-xylose transporter XylE"/>
    <property type="match status" value="1"/>
</dbReference>
<reference evidence="12 13" key="1">
    <citation type="submission" date="2014-02" db="EMBL/GenBank/DDBJ databases">
        <authorList>
            <person name="Sears C."/>
            <person name="Carroll K."/>
            <person name="Sack B.R."/>
            <person name="Qadri F."/>
            <person name="Myers L.L."/>
            <person name="Chung G.-T."/>
            <person name="Escheverria P."/>
            <person name="Fraser C.M."/>
            <person name="Sadzewicz L."/>
            <person name="Shefchek K.A."/>
            <person name="Tallon L."/>
            <person name="Das S.P."/>
            <person name="Daugherty S."/>
            <person name="Mongodin E.F."/>
        </authorList>
    </citation>
    <scope>NUCLEOTIDE SEQUENCE [LARGE SCALE GENOMIC DNA]</scope>
    <source>
        <strain evidence="13">3988T(B)14</strain>
    </source>
</reference>
<dbReference type="NCBIfam" id="TIGR00879">
    <property type="entry name" value="SP"/>
    <property type="match status" value="1"/>
</dbReference>
<keyword evidence="4" id="KW-1003">Cell membrane</keyword>
<evidence type="ECO:0000256" key="3">
    <source>
        <dbReference type="ARBA" id="ARBA00022448"/>
    </source>
</evidence>
<dbReference type="PROSITE" id="PS50850">
    <property type="entry name" value="MFS"/>
    <property type="match status" value="1"/>
</dbReference>
<dbReference type="InterPro" id="IPR050814">
    <property type="entry name" value="Myo-inositol_Transporter"/>
</dbReference>
<evidence type="ECO:0000256" key="6">
    <source>
        <dbReference type="ARBA" id="ARBA00022692"/>
    </source>
</evidence>
<dbReference type="PRINTS" id="PR00171">
    <property type="entry name" value="SUGRTRNSPORT"/>
</dbReference>
<feature type="transmembrane region" description="Helical" evidence="10">
    <location>
        <begin position="357"/>
        <end position="380"/>
    </location>
</feature>
<keyword evidence="6 10" id="KW-0812">Transmembrane</keyword>
<dbReference type="PROSITE" id="PS00217">
    <property type="entry name" value="SUGAR_TRANSPORT_2"/>
    <property type="match status" value="1"/>
</dbReference>
<accession>A0A015SYW3</accession>
<dbReference type="InterPro" id="IPR005828">
    <property type="entry name" value="MFS_sugar_transport-like"/>
</dbReference>
<evidence type="ECO:0000256" key="8">
    <source>
        <dbReference type="ARBA" id="ARBA00023136"/>
    </source>
</evidence>
<dbReference type="PROSITE" id="PS00216">
    <property type="entry name" value="SUGAR_TRANSPORT_1"/>
    <property type="match status" value="2"/>
</dbReference>
<dbReference type="PANTHER" id="PTHR48020:SF12">
    <property type="entry name" value="PROTON MYO-INOSITOL COTRANSPORTER"/>
    <property type="match status" value="1"/>
</dbReference>
<feature type="transmembrane region" description="Helical" evidence="10">
    <location>
        <begin position="179"/>
        <end position="200"/>
    </location>
</feature>
<dbReference type="Proteomes" id="UP000020529">
    <property type="component" value="Unassembled WGS sequence"/>
</dbReference>
<feature type="transmembrane region" description="Helical" evidence="10">
    <location>
        <begin position="262"/>
        <end position="284"/>
    </location>
</feature>
<dbReference type="Gene3D" id="1.20.1250.20">
    <property type="entry name" value="MFS general substrate transporter like domains"/>
    <property type="match status" value="1"/>
</dbReference>
<dbReference type="InterPro" id="IPR005829">
    <property type="entry name" value="Sugar_transporter_CS"/>
</dbReference>
<evidence type="ECO:0000313" key="12">
    <source>
        <dbReference type="EMBL" id="EXY75437.1"/>
    </source>
</evidence>
<dbReference type="PANTHER" id="PTHR48020">
    <property type="entry name" value="PROTON MYO-INOSITOL COTRANSPORTER"/>
    <property type="match status" value="1"/>
</dbReference>
<dbReference type="InterPro" id="IPR020846">
    <property type="entry name" value="MFS_dom"/>
</dbReference>
<comment type="caution">
    <text evidence="12">The sequence shown here is derived from an EMBL/GenBank/DDBJ whole genome shotgun (WGS) entry which is preliminary data.</text>
</comment>
<evidence type="ECO:0000256" key="1">
    <source>
        <dbReference type="ARBA" id="ARBA00004651"/>
    </source>
</evidence>
<organism evidence="12 13">
    <name type="scientific">Bacteroides fragilis str. 3988T(B)14</name>
    <dbReference type="NCBI Taxonomy" id="1339315"/>
    <lineage>
        <taxon>Bacteria</taxon>
        <taxon>Pseudomonadati</taxon>
        <taxon>Bacteroidota</taxon>
        <taxon>Bacteroidia</taxon>
        <taxon>Bacteroidales</taxon>
        <taxon>Bacteroidaceae</taxon>
        <taxon>Bacteroides</taxon>
    </lineage>
</organism>
<feature type="transmembrane region" description="Helical" evidence="10">
    <location>
        <begin position="392"/>
        <end position="412"/>
    </location>
</feature>